<reference evidence="2" key="1">
    <citation type="submission" date="2020-03" db="EMBL/GenBank/DDBJ databases">
        <title>A transcriptome and proteome of the tick Rhipicephalus microplus shaped by the genetic composition of its hosts and developmental stage.</title>
        <authorList>
            <person name="Garcia G.R."/>
            <person name="Ribeiro J.M.C."/>
            <person name="Maruyama S.R."/>
            <person name="Gardinasse L.G."/>
            <person name="Nelson K."/>
            <person name="Ferreira B.R."/>
            <person name="Andrade T.G."/>
            <person name="Santos I.K.F.M."/>
        </authorList>
    </citation>
    <scope>NUCLEOTIDE SEQUENCE</scope>
    <source>
        <strain evidence="2">NSGR</strain>
        <tissue evidence="2">Salivary glands</tissue>
    </source>
</reference>
<dbReference type="GO" id="GO:0071897">
    <property type="term" value="P:DNA biosynthetic process"/>
    <property type="evidence" value="ECO:0007669"/>
    <property type="project" value="UniProtKB-ARBA"/>
</dbReference>
<dbReference type="PROSITE" id="PS50878">
    <property type="entry name" value="RT_POL"/>
    <property type="match status" value="1"/>
</dbReference>
<dbReference type="SUPFAM" id="SSF56672">
    <property type="entry name" value="DNA/RNA polymerases"/>
    <property type="match status" value="1"/>
</dbReference>
<dbReference type="Pfam" id="PF00078">
    <property type="entry name" value="RVT_1"/>
    <property type="match status" value="1"/>
</dbReference>
<dbReference type="PANTHER" id="PTHR33332">
    <property type="entry name" value="REVERSE TRANSCRIPTASE DOMAIN-CONTAINING PROTEIN"/>
    <property type="match status" value="1"/>
</dbReference>
<dbReference type="AlphaFoldDB" id="A0A6G4ZWE6"/>
<proteinExistence type="predicted"/>
<evidence type="ECO:0000313" key="2">
    <source>
        <dbReference type="EMBL" id="NIE43072.1"/>
    </source>
</evidence>
<dbReference type="EMBL" id="GIKN01000799">
    <property type="protein sequence ID" value="NIE43072.1"/>
    <property type="molecule type" value="Transcribed_RNA"/>
</dbReference>
<sequence>MAGFRRDRSSIDNVIALVSYVQHERSRKRLSAALFLDVKGAYDNVLHEAILGALAVVGLGGRVFRWILSYLAARSFFVLTEDGPTTRRYTSRGVPQGGVLSPTLFNLALIGLAEYLPSTIKISIYADDICVWTSAVTRPQIRSRLQKAATMIANYLLKQGLSISPEKCALVAFTRKAMTPYVISICGRPISYARTHRFLGIIIDRDLCWCPHVAYMKKRLTAISQLFKFLAGKTWGCQ</sequence>
<accession>A0A6G4ZWE6</accession>
<dbReference type="Gene3D" id="3.30.70.270">
    <property type="match status" value="1"/>
</dbReference>
<dbReference type="InterPro" id="IPR043128">
    <property type="entry name" value="Rev_trsase/Diguanyl_cyclase"/>
</dbReference>
<dbReference type="VEuPathDB" id="VectorBase:LOC119177943"/>
<feature type="domain" description="Reverse transcriptase" evidence="1">
    <location>
        <begin position="1"/>
        <end position="203"/>
    </location>
</feature>
<dbReference type="CDD" id="cd01650">
    <property type="entry name" value="RT_nLTR_like"/>
    <property type="match status" value="1"/>
</dbReference>
<dbReference type="InterPro" id="IPR043502">
    <property type="entry name" value="DNA/RNA_pol_sf"/>
</dbReference>
<dbReference type="OrthoDB" id="415068at2759"/>
<name>A0A6G4ZWE6_RHIMP</name>
<protein>
    <submittedName>
        <fullName evidence="2">Putative tick transposon</fullName>
    </submittedName>
</protein>
<dbReference type="InterPro" id="IPR000477">
    <property type="entry name" value="RT_dom"/>
</dbReference>
<organism evidence="2">
    <name type="scientific">Rhipicephalus microplus</name>
    <name type="common">Cattle tick</name>
    <name type="synonym">Boophilus microplus</name>
    <dbReference type="NCBI Taxonomy" id="6941"/>
    <lineage>
        <taxon>Eukaryota</taxon>
        <taxon>Metazoa</taxon>
        <taxon>Ecdysozoa</taxon>
        <taxon>Arthropoda</taxon>
        <taxon>Chelicerata</taxon>
        <taxon>Arachnida</taxon>
        <taxon>Acari</taxon>
        <taxon>Parasitiformes</taxon>
        <taxon>Ixodida</taxon>
        <taxon>Ixodoidea</taxon>
        <taxon>Ixodidae</taxon>
        <taxon>Rhipicephalinae</taxon>
        <taxon>Rhipicephalus</taxon>
        <taxon>Boophilus</taxon>
    </lineage>
</organism>
<evidence type="ECO:0000259" key="1">
    <source>
        <dbReference type="PROSITE" id="PS50878"/>
    </source>
</evidence>